<dbReference type="Proteomes" id="UP000260844">
    <property type="component" value="Unassembled WGS sequence"/>
</dbReference>
<evidence type="ECO:0000313" key="14">
    <source>
        <dbReference type="Proteomes" id="UP000260844"/>
    </source>
</evidence>
<protein>
    <recommendedName>
        <fullName evidence="8">DNA 3'-5' helicase</fullName>
        <ecNumber evidence="8">5.6.2.4</ecNumber>
    </recommendedName>
</protein>
<dbReference type="GO" id="GO:0005524">
    <property type="term" value="F:ATP binding"/>
    <property type="evidence" value="ECO:0007669"/>
    <property type="project" value="UniProtKB-UniRule"/>
</dbReference>
<dbReference type="EMBL" id="QRTH01000013">
    <property type="protein sequence ID" value="RGQ47829.1"/>
    <property type="molecule type" value="Genomic_DNA"/>
</dbReference>
<dbReference type="Proteomes" id="UP000283680">
    <property type="component" value="Unassembled WGS sequence"/>
</dbReference>
<comment type="caution">
    <text evidence="13">The sequence shown here is derived from an EMBL/GenBank/DDBJ whole genome shotgun (WGS) entry which is preliminary data.</text>
</comment>
<comment type="catalytic activity">
    <reaction evidence="9">
        <text>ATP + H2O = ADP + phosphate + H(+)</text>
        <dbReference type="Rhea" id="RHEA:13065"/>
        <dbReference type="ChEBI" id="CHEBI:15377"/>
        <dbReference type="ChEBI" id="CHEBI:15378"/>
        <dbReference type="ChEBI" id="CHEBI:30616"/>
        <dbReference type="ChEBI" id="CHEBI:43474"/>
        <dbReference type="ChEBI" id="CHEBI:456216"/>
        <dbReference type="EC" id="5.6.2.4"/>
    </reaction>
</comment>
<dbReference type="GO" id="GO:0003677">
    <property type="term" value="F:DNA binding"/>
    <property type="evidence" value="ECO:0007669"/>
    <property type="project" value="InterPro"/>
</dbReference>
<gene>
    <name evidence="13" type="ORF">DWY92_18270</name>
    <name evidence="12" type="ORF">DXD40_15845</name>
</gene>
<organism evidence="13 15">
    <name type="scientific">Bacteroides uniformis</name>
    <dbReference type="NCBI Taxonomy" id="820"/>
    <lineage>
        <taxon>Bacteria</taxon>
        <taxon>Pseudomonadati</taxon>
        <taxon>Bacteroidota</taxon>
        <taxon>Bacteroidia</taxon>
        <taxon>Bacteroidales</taxon>
        <taxon>Bacteroidaceae</taxon>
        <taxon>Bacteroides</taxon>
    </lineage>
</organism>
<dbReference type="InterPro" id="IPR027417">
    <property type="entry name" value="P-loop_NTPase"/>
</dbReference>
<reference evidence="14 15" key="1">
    <citation type="submission" date="2018-08" db="EMBL/GenBank/DDBJ databases">
        <title>A genome reference for cultivated species of the human gut microbiota.</title>
        <authorList>
            <person name="Zou Y."/>
            <person name="Xue W."/>
            <person name="Luo G."/>
        </authorList>
    </citation>
    <scope>NUCLEOTIDE SEQUENCE [LARGE SCALE GENOMIC DNA]</scope>
    <source>
        <strain evidence="13 15">AF28-11</strain>
        <strain evidence="12 14">TM04-30</strain>
    </source>
</reference>
<dbReference type="GO" id="GO:0016787">
    <property type="term" value="F:hydrolase activity"/>
    <property type="evidence" value="ECO:0007669"/>
    <property type="project" value="UniProtKB-UniRule"/>
</dbReference>
<keyword evidence="3 10" id="KW-0378">Hydrolase</keyword>
<sequence>MQALFIGVICIITISICYIAITRTRLKNKSKELSEKLNHISSYSNKSNYEQARERLSALNNGAFIDIPSDLNSTFSGKIISATQEKDFVNHYKPHFQEAYSLVKKLEAFNITPSETIFNFISDFGAINRLVKQHNEGIITFLLDTHKEFFDHCLKYPLDKQQRRSIVSGEENCLVVSSAGSGKTSSIVGKVKYLTEIKKINPQNILLISYTNKAAAELTERMGIAGLRGYTFHKLALDIIGQTTGQKPSIYENTDALFVKIYHELLNDKKFKKSVIEYFIDYQTPEKEWEKRKNERRQQLSEQKEVRLKATFPDMDGKTVYVRSEQEQKICFALSSLSVKFRYEEPYEHPLVDEMHSQYKPDFSIYFEQGGETKRIYLEHFGVDEHGLVPIWFAKDRGITYEEANQKYNDGITWKKAAHEKFGTKLLTTSSADFHYSDIREKLKTLLEKADVSIQEKTDAELYDMVLPPNSKHEKAFIRLVVTFVTLIKSSCKSVDEVLRQTKNAGDERSTFIIKNIFQPVYKRYIEELANINQIDFTDAILQATDICRSSHPVKYDYIIVDEFQDISVDRYNFLKVLREGNPPAKLYCVGDDWQSIYRFSGSDMALFNQFSDYFGQTEINKIETTYRFGEPLVSLSSQFIQRNEAQIKKNIHPFNPQVKTELQFCDYERRDYCNVIGQLVASIPLDKSVFLLGRYSFDDYYLSFMYKSVKEGNRFFYIIGDRKIEFLTVHKSKGLEADYVIILQCNKDTYGFPSLVSDDPVLNYVLTKSDQYPYGEERRLFYVAITRAKVKTYILYDRRFPSVFVDEFLHPEKITEESYAKHPNANKKWTRSADNFLLTLYHEGKSIKYIAEKMGRSQTSIVMRLGKLEGKRQ</sequence>
<dbReference type="InterPro" id="IPR013986">
    <property type="entry name" value="DExx_box_DNA_helicase_dom_sf"/>
</dbReference>
<dbReference type="SUPFAM" id="SSF52540">
    <property type="entry name" value="P-loop containing nucleoside triphosphate hydrolases"/>
    <property type="match status" value="1"/>
</dbReference>
<evidence type="ECO:0000259" key="11">
    <source>
        <dbReference type="PROSITE" id="PS51198"/>
    </source>
</evidence>
<evidence type="ECO:0000256" key="8">
    <source>
        <dbReference type="ARBA" id="ARBA00034808"/>
    </source>
</evidence>
<dbReference type="Gene3D" id="1.10.10.160">
    <property type="match status" value="1"/>
</dbReference>
<evidence type="ECO:0000313" key="13">
    <source>
        <dbReference type="EMBL" id="RGQ47829.1"/>
    </source>
</evidence>
<dbReference type="InterPro" id="IPR014017">
    <property type="entry name" value="DNA_helicase_UvrD-like_C"/>
</dbReference>
<evidence type="ECO:0000256" key="5">
    <source>
        <dbReference type="ARBA" id="ARBA00022840"/>
    </source>
</evidence>
<keyword evidence="2 10" id="KW-0547">Nucleotide-binding</keyword>
<dbReference type="EC" id="5.6.2.4" evidence="8"/>
<comment type="catalytic activity">
    <reaction evidence="7">
        <text>Couples ATP hydrolysis with the unwinding of duplex DNA by translocating in the 3'-5' direction.</text>
        <dbReference type="EC" id="5.6.2.4"/>
    </reaction>
</comment>
<evidence type="ECO:0000313" key="12">
    <source>
        <dbReference type="EMBL" id="RGJ90998.1"/>
    </source>
</evidence>
<dbReference type="Gene3D" id="3.40.50.300">
    <property type="entry name" value="P-loop containing nucleotide triphosphate hydrolases"/>
    <property type="match status" value="3"/>
</dbReference>
<feature type="binding site" evidence="10">
    <location>
        <begin position="177"/>
        <end position="184"/>
    </location>
    <ligand>
        <name>ATP</name>
        <dbReference type="ChEBI" id="CHEBI:30616"/>
    </ligand>
</feature>
<accession>A0A412B5C0</accession>
<evidence type="ECO:0000256" key="1">
    <source>
        <dbReference type="ARBA" id="ARBA00009922"/>
    </source>
</evidence>
<dbReference type="RefSeq" id="WP_034530392.1">
    <property type="nucleotide sequence ID" value="NZ_QRTH01000013.1"/>
</dbReference>
<dbReference type="PANTHER" id="PTHR11070">
    <property type="entry name" value="UVRD / RECB / PCRA DNA HELICASE FAMILY MEMBER"/>
    <property type="match status" value="1"/>
</dbReference>
<dbReference type="InterPro" id="IPR014016">
    <property type="entry name" value="UvrD-like_ATP-bd"/>
</dbReference>
<dbReference type="Pfam" id="PF13361">
    <property type="entry name" value="UvrD_C"/>
    <property type="match status" value="1"/>
</dbReference>
<dbReference type="GO" id="GO:0005829">
    <property type="term" value="C:cytosol"/>
    <property type="evidence" value="ECO:0007669"/>
    <property type="project" value="TreeGrafter"/>
</dbReference>
<keyword evidence="6" id="KW-0413">Isomerase</keyword>
<keyword evidence="5 10" id="KW-0067">ATP-binding</keyword>
<dbReference type="GO" id="GO:0043138">
    <property type="term" value="F:3'-5' DNA helicase activity"/>
    <property type="evidence" value="ECO:0007669"/>
    <property type="project" value="UniProtKB-EC"/>
</dbReference>
<keyword evidence="4 10" id="KW-0347">Helicase</keyword>
<evidence type="ECO:0000256" key="2">
    <source>
        <dbReference type="ARBA" id="ARBA00022741"/>
    </source>
</evidence>
<name>A0A412B5C0_BACUN</name>
<comment type="similarity">
    <text evidence="1">Belongs to the helicase family. UvrD subfamily.</text>
</comment>
<evidence type="ECO:0000256" key="7">
    <source>
        <dbReference type="ARBA" id="ARBA00034617"/>
    </source>
</evidence>
<dbReference type="EMBL" id="QSPV01000016">
    <property type="protein sequence ID" value="RGJ90998.1"/>
    <property type="molecule type" value="Genomic_DNA"/>
</dbReference>
<dbReference type="PANTHER" id="PTHR11070:SF63">
    <property type="entry name" value="DNA HELICASE IV"/>
    <property type="match status" value="1"/>
</dbReference>
<evidence type="ECO:0000256" key="9">
    <source>
        <dbReference type="ARBA" id="ARBA00048988"/>
    </source>
</evidence>
<dbReference type="InterPro" id="IPR000212">
    <property type="entry name" value="DNA_helicase_UvrD/REP"/>
</dbReference>
<evidence type="ECO:0000313" key="15">
    <source>
        <dbReference type="Proteomes" id="UP000283680"/>
    </source>
</evidence>
<proteinExistence type="inferred from homology"/>
<dbReference type="AlphaFoldDB" id="A0A412B5C0"/>
<dbReference type="PROSITE" id="PS51198">
    <property type="entry name" value="UVRD_HELICASE_ATP_BIND"/>
    <property type="match status" value="1"/>
</dbReference>
<feature type="domain" description="UvrD-like helicase ATP-binding" evidence="11">
    <location>
        <begin position="156"/>
        <end position="630"/>
    </location>
</feature>
<evidence type="ECO:0000256" key="3">
    <source>
        <dbReference type="ARBA" id="ARBA00022801"/>
    </source>
</evidence>
<dbReference type="Pfam" id="PF13245">
    <property type="entry name" value="AAA_19"/>
    <property type="match status" value="1"/>
</dbReference>
<evidence type="ECO:0000256" key="6">
    <source>
        <dbReference type="ARBA" id="ARBA00023235"/>
    </source>
</evidence>
<evidence type="ECO:0000256" key="4">
    <source>
        <dbReference type="ARBA" id="ARBA00022806"/>
    </source>
</evidence>
<dbReference type="GO" id="GO:0000725">
    <property type="term" value="P:recombinational repair"/>
    <property type="evidence" value="ECO:0007669"/>
    <property type="project" value="TreeGrafter"/>
</dbReference>
<evidence type="ECO:0000256" key="10">
    <source>
        <dbReference type="PROSITE-ProRule" id="PRU00560"/>
    </source>
</evidence>